<feature type="compositionally biased region" description="Basic residues" evidence="1">
    <location>
        <begin position="58"/>
        <end position="67"/>
    </location>
</feature>
<evidence type="ECO:0000256" key="1">
    <source>
        <dbReference type="SAM" id="MobiDB-lite"/>
    </source>
</evidence>
<protein>
    <submittedName>
        <fullName evidence="2">Uncharacterized protein</fullName>
    </submittedName>
</protein>
<reference evidence="2 3" key="1">
    <citation type="journal article" date="2018" name="Evol. Lett.">
        <title>Horizontal gene cluster transfer increased hallucinogenic mushroom diversity.</title>
        <authorList>
            <person name="Reynolds H.T."/>
            <person name="Vijayakumar V."/>
            <person name="Gluck-Thaler E."/>
            <person name="Korotkin H.B."/>
            <person name="Matheny P.B."/>
            <person name="Slot J.C."/>
        </authorList>
    </citation>
    <scope>NUCLEOTIDE SEQUENCE [LARGE SCALE GENOMIC DNA]</scope>
    <source>
        <strain evidence="2 3">SRW20</strain>
    </source>
</reference>
<dbReference type="AlphaFoldDB" id="A0A409Y2Z9"/>
<proteinExistence type="predicted"/>
<dbReference type="Proteomes" id="UP000284706">
    <property type="component" value="Unassembled WGS sequence"/>
</dbReference>
<dbReference type="EMBL" id="NHYE01001261">
    <property type="protein sequence ID" value="PPQ97362.1"/>
    <property type="molecule type" value="Genomic_DNA"/>
</dbReference>
<feature type="region of interest" description="Disordered" evidence="1">
    <location>
        <begin position="1"/>
        <end position="21"/>
    </location>
</feature>
<feature type="region of interest" description="Disordered" evidence="1">
    <location>
        <begin position="56"/>
        <end position="77"/>
    </location>
</feature>
<accession>A0A409Y2Z9</accession>
<keyword evidence="3" id="KW-1185">Reference proteome</keyword>
<comment type="caution">
    <text evidence="2">The sequence shown here is derived from an EMBL/GenBank/DDBJ whole genome shotgun (WGS) entry which is preliminary data.</text>
</comment>
<dbReference type="InParanoid" id="A0A409Y2Z9"/>
<evidence type="ECO:0000313" key="2">
    <source>
        <dbReference type="EMBL" id="PPQ97362.1"/>
    </source>
</evidence>
<organism evidence="2 3">
    <name type="scientific">Gymnopilus dilepis</name>
    <dbReference type="NCBI Taxonomy" id="231916"/>
    <lineage>
        <taxon>Eukaryota</taxon>
        <taxon>Fungi</taxon>
        <taxon>Dikarya</taxon>
        <taxon>Basidiomycota</taxon>
        <taxon>Agaricomycotina</taxon>
        <taxon>Agaricomycetes</taxon>
        <taxon>Agaricomycetidae</taxon>
        <taxon>Agaricales</taxon>
        <taxon>Agaricineae</taxon>
        <taxon>Hymenogastraceae</taxon>
        <taxon>Gymnopilus</taxon>
    </lineage>
</organism>
<gene>
    <name evidence="2" type="ORF">CVT26_006598</name>
</gene>
<name>A0A409Y2Z9_9AGAR</name>
<sequence>MSSDNSIQHAPRVRSVPLPPVDVDYHDDDVLRLSLTNPADVLPQLLILSPYRPDTAGPKHKYSKNHSTKLGLGNETPLTLANVPLRRVVYPRPLGDVNNHSGRKIG</sequence>
<evidence type="ECO:0000313" key="3">
    <source>
        <dbReference type="Proteomes" id="UP000284706"/>
    </source>
</evidence>